<dbReference type="SUPFAM" id="SSF51445">
    <property type="entry name" value="(Trans)glycosidases"/>
    <property type="match status" value="1"/>
</dbReference>
<comment type="similarity">
    <text evidence="3 11">Belongs to the glycosyl hydrolase 3 family.</text>
</comment>
<evidence type="ECO:0000256" key="7">
    <source>
        <dbReference type="ARBA" id="ARBA00023180"/>
    </source>
</evidence>
<dbReference type="GO" id="GO:0030245">
    <property type="term" value="P:cellulose catabolic process"/>
    <property type="evidence" value="ECO:0007669"/>
    <property type="project" value="UniProtKB-UniPathway"/>
</dbReference>
<keyword evidence="8 11" id="KW-0119">Carbohydrate metabolism</keyword>
<dbReference type="Gene3D" id="3.40.50.1700">
    <property type="entry name" value="Glycoside hydrolase family 3 C-terminal domain"/>
    <property type="match status" value="1"/>
</dbReference>
<dbReference type="Gene3D" id="2.60.40.10">
    <property type="entry name" value="Immunoglobulins"/>
    <property type="match status" value="1"/>
</dbReference>
<sequence>MSMQPVLGSPHFLPDRHKPRFLVYFQLRTLYTRLLWIRSLLFPILDPHGRTRTGRQISDWTVDQLVSTTTGIAALGITARCVGNIAAIDGSDEWSGLCLQDGPLGVRLADRVTAFPPGINTASTFNRSLIRTRGLFMGSEFKDKGTNIALGPMMNILRVPQAGRNFEGFGADPFLAGEAAYETILGMQQGGIQTCAKHFVDNEQETARTTSSSNVDDRTQHEIYTHPFLRSVMAGAASVMCSYNQINGTYACENDKTLNDILKGEFGFQGFVVSDWGATHSTLAVMAGLDMDMPGNGGLPGTSSFFGDTLAEYVNNGTVPLQRLKEMATRILASWYFLHQDSPSYPPTNFDGNHQSNQATNLHIDVQDDHKTVVRDIGRGSVVLLKNVDGALPFNSGGGKKLRTMFLAGSDARPGIIGPNGVTNGMDDGILGMGGGSGSATFPYLISPYEAIQRHAIEDHTSISWVFDDFNLNAVRSMGSSPNQEVALVFVNAFSQEGSDRANLTLFHGGEALIEAVASVNDNTMVIVNSVGPLIVDSWIEHPNITAVLWAGVSGQETGNAIADVLYGEFNPSGRLPFTIAKRAEDYPAGVVPAVGGGMITQVPYTEGLEIDYRAFDARNITPRFEFGFGMSYTKFEYSNLEISRSQDGNSTSTKRDLDLIANWEAGESNPRVVGSSTAFWLHQPAFEVTFNVQNTGSVAGGEIPQLYLHMPSSAGEPPSILRGFTDVFLEPGQRNRVAIHLSRHSLSFWDSGEQGWRRPDGDVGVSIGASSRDFRLSGRIQF</sequence>
<dbReference type="InterPro" id="IPR036881">
    <property type="entry name" value="Glyco_hydro_3_C_sf"/>
</dbReference>
<dbReference type="FunFam" id="3.20.20.300:FF:000002">
    <property type="entry name" value="Probable beta-glucosidase"/>
    <property type="match status" value="1"/>
</dbReference>
<dbReference type="EMBL" id="ML179187">
    <property type="protein sequence ID" value="THU96011.1"/>
    <property type="molecule type" value="Genomic_DNA"/>
</dbReference>
<dbReference type="InterPro" id="IPR013783">
    <property type="entry name" value="Ig-like_fold"/>
</dbReference>
<evidence type="ECO:0000256" key="10">
    <source>
        <dbReference type="ARBA" id="ARBA00023326"/>
    </source>
</evidence>
<dbReference type="UniPathway" id="UPA00696"/>
<organism evidence="13 14">
    <name type="scientific">Dendrothele bispora (strain CBS 962.96)</name>
    <dbReference type="NCBI Taxonomy" id="1314807"/>
    <lineage>
        <taxon>Eukaryota</taxon>
        <taxon>Fungi</taxon>
        <taxon>Dikarya</taxon>
        <taxon>Basidiomycota</taxon>
        <taxon>Agaricomycotina</taxon>
        <taxon>Agaricomycetes</taxon>
        <taxon>Agaricomycetidae</taxon>
        <taxon>Agaricales</taxon>
        <taxon>Agaricales incertae sedis</taxon>
        <taxon>Dendrothele</taxon>
    </lineage>
</organism>
<dbReference type="OrthoDB" id="416222at2759"/>
<evidence type="ECO:0000313" key="13">
    <source>
        <dbReference type="EMBL" id="THU96011.1"/>
    </source>
</evidence>
<dbReference type="InterPro" id="IPR026891">
    <property type="entry name" value="Fn3-like"/>
</dbReference>
<dbReference type="InterPro" id="IPR002772">
    <property type="entry name" value="Glyco_hydro_3_C"/>
</dbReference>
<evidence type="ECO:0000256" key="1">
    <source>
        <dbReference type="ARBA" id="ARBA00000448"/>
    </source>
</evidence>
<comment type="pathway">
    <text evidence="2 11">Glycan metabolism; cellulose degradation.</text>
</comment>
<evidence type="ECO:0000313" key="14">
    <source>
        <dbReference type="Proteomes" id="UP000297245"/>
    </source>
</evidence>
<dbReference type="InterPro" id="IPR019800">
    <property type="entry name" value="Glyco_hydro_3_AS"/>
</dbReference>
<keyword evidence="5 11" id="KW-0378">Hydrolase</keyword>
<keyword evidence="9 11" id="KW-0326">Glycosidase</keyword>
<evidence type="ECO:0000256" key="9">
    <source>
        <dbReference type="ARBA" id="ARBA00023295"/>
    </source>
</evidence>
<dbReference type="PROSITE" id="PS00775">
    <property type="entry name" value="GLYCOSYL_HYDROL_F3"/>
    <property type="match status" value="1"/>
</dbReference>
<accession>A0A4S8M288</accession>
<reference evidence="13 14" key="1">
    <citation type="journal article" date="2019" name="Nat. Ecol. Evol.">
        <title>Megaphylogeny resolves global patterns of mushroom evolution.</title>
        <authorList>
            <person name="Varga T."/>
            <person name="Krizsan K."/>
            <person name="Foldi C."/>
            <person name="Dima B."/>
            <person name="Sanchez-Garcia M."/>
            <person name="Sanchez-Ramirez S."/>
            <person name="Szollosi G.J."/>
            <person name="Szarkandi J.G."/>
            <person name="Papp V."/>
            <person name="Albert L."/>
            <person name="Andreopoulos W."/>
            <person name="Angelini C."/>
            <person name="Antonin V."/>
            <person name="Barry K.W."/>
            <person name="Bougher N.L."/>
            <person name="Buchanan P."/>
            <person name="Buyck B."/>
            <person name="Bense V."/>
            <person name="Catcheside P."/>
            <person name="Chovatia M."/>
            <person name="Cooper J."/>
            <person name="Damon W."/>
            <person name="Desjardin D."/>
            <person name="Finy P."/>
            <person name="Geml J."/>
            <person name="Haridas S."/>
            <person name="Hughes K."/>
            <person name="Justo A."/>
            <person name="Karasinski D."/>
            <person name="Kautmanova I."/>
            <person name="Kiss B."/>
            <person name="Kocsube S."/>
            <person name="Kotiranta H."/>
            <person name="LaButti K.M."/>
            <person name="Lechner B.E."/>
            <person name="Liimatainen K."/>
            <person name="Lipzen A."/>
            <person name="Lukacs Z."/>
            <person name="Mihaltcheva S."/>
            <person name="Morgado L.N."/>
            <person name="Niskanen T."/>
            <person name="Noordeloos M.E."/>
            <person name="Ohm R.A."/>
            <person name="Ortiz-Santana B."/>
            <person name="Ovrebo C."/>
            <person name="Racz N."/>
            <person name="Riley R."/>
            <person name="Savchenko A."/>
            <person name="Shiryaev A."/>
            <person name="Soop K."/>
            <person name="Spirin V."/>
            <person name="Szebenyi C."/>
            <person name="Tomsovsky M."/>
            <person name="Tulloss R.E."/>
            <person name="Uehling J."/>
            <person name="Grigoriev I.V."/>
            <person name="Vagvolgyi C."/>
            <person name="Papp T."/>
            <person name="Martin F.M."/>
            <person name="Miettinen O."/>
            <person name="Hibbett D.S."/>
            <person name="Nagy L.G."/>
        </authorList>
    </citation>
    <scope>NUCLEOTIDE SEQUENCE [LARGE SCALE GENOMIC DNA]</scope>
    <source>
        <strain evidence="13 14">CBS 962.96</strain>
    </source>
</reference>
<dbReference type="SMART" id="SM01217">
    <property type="entry name" value="Fn3_like"/>
    <property type="match status" value="1"/>
</dbReference>
<dbReference type="FunFam" id="3.40.50.1700:FF:000003">
    <property type="entry name" value="Probable beta-glucosidase"/>
    <property type="match status" value="1"/>
</dbReference>
<comment type="catalytic activity">
    <reaction evidence="1 11">
        <text>Hydrolysis of terminal, non-reducing beta-D-glucosyl residues with release of beta-D-glucose.</text>
        <dbReference type="EC" id="3.2.1.21"/>
    </reaction>
</comment>
<dbReference type="PANTHER" id="PTHR42715">
    <property type="entry name" value="BETA-GLUCOSIDASE"/>
    <property type="match status" value="1"/>
</dbReference>
<evidence type="ECO:0000256" key="4">
    <source>
        <dbReference type="ARBA" id="ARBA00012744"/>
    </source>
</evidence>
<dbReference type="Proteomes" id="UP000297245">
    <property type="component" value="Unassembled WGS sequence"/>
</dbReference>
<dbReference type="EC" id="3.2.1.21" evidence="4 11"/>
<evidence type="ECO:0000256" key="3">
    <source>
        <dbReference type="ARBA" id="ARBA00005336"/>
    </source>
</evidence>
<gene>
    <name evidence="13" type="ORF">K435DRAFT_723203</name>
</gene>
<evidence type="ECO:0000256" key="2">
    <source>
        <dbReference type="ARBA" id="ARBA00004987"/>
    </source>
</evidence>
<keyword evidence="7" id="KW-0325">Glycoprotein</keyword>
<dbReference type="InterPro" id="IPR017853">
    <property type="entry name" value="GH"/>
</dbReference>
<dbReference type="Gene3D" id="3.20.20.300">
    <property type="entry name" value="Glycoside hydrolase, family 3, N-terminal domain"/>
    <property type="match status" value="1"/>
</dbReference>
<dbReference type="Pfam" id="PF00933">
    <property type="entry name" value="Glyco_hydro_3"/>
    <property type="match status" value="1"/>
</dbReference>
<proteinExistence type="inferred from homology"/>
<evidence type="ECO:0000256" key="8">
    <source>
        <dbReference type="ARBA" id="ARBA00023277"/>
    </source>
</evidence>
<dbReference type="GO" id="GO:0008422">
    <property type="term" value="F:beta-glucosidase activity"/>
    <property type="evidence" value="ECO:0007669"/>
    <property type="project" value="UniProtKB-EC"/>
</dbReference>
<dbReference type="PANTHER" id="PTHR42715:SF2">
    <property type="entry name" value="BETA-GLUCOSIDASE F-RELATED"/>
    <property type="match status" value="1"/>
</dbReference>
<dbReference type="Pfam" id="PF01915">
    <property type="entry name" value="Glyco_hydro_3_C"/>
    <property type="match status" value="1"/>
</dbReference>
<name>A0A4S8M288_DENBC</name>
<keyword evidence="14" id="KW-1185">Reference proteome</keyword>
<dbReference type="InterPro" id="IPR036962">
    <property type="entry name" value="Glyco_hydro_3_N_sf"/>
</dbReference>
<protein>
    <recommendedName>
        <fullName evidence="4 11">beta-glucosidase</fullName>
        <ecNumber evidence="4 11">3.2.1.21</ecNumber>
    </recommendedName>
</protein>
<dbReference type="PRINTS" id="PR00133">
    <property type="entry name" value="GLHYDRLASE3"/>
</dbReference>
<evidence type="ECO:0000256" key="6">
    <source>
        <dbReference type="ARBA" id="ARBA00023001"/>
    </source>
</evidence>
<dbReference type="InterPro" id="IPR050288">
    <property type="entry name" value="Cellulose_deg_GH3"/>
</dbReference>
<keyword evidence="10 11" id="KW-0624">Polysaccharide degradation</keyword>
<feature type="domain" description="Fibronectin type III-like" evidence="12">
    <location>
        <begin position="703"/>
        <end position="772"/>
    </location>
</feature>
<dbReference type="Pfam" id="PF14310">
    <property type="entry name" value="Fn3-like"/>
    <property type="match status" value="1"/>
</dbReference>
<dbReference type="AlphaFoldDB" id="A0A4S8M288"/>
<keyword evidence="6" id="KW-0136">Cellulose degradation</keyword>
<evidence type="ECO:0000256" key="11">
    <source>
        <dbReference type="RuleBase" id="RU361161"/>
    </source>
</evidence>
<dbReference type="InterPro" id="IPR001764">
    <property type="entry name" value="Glyco_hydro_3_N"/>
</dbReference>
<evidence type="ECO:0000259" key="12">
    <source>
        <dbReference type="SMART" id="SM01217"/>
    </source>
</evidence>
<dbReference type="SUPFAM" id="SSF52279">
    <property type="entry name" value="Beta-D-glucan exohydrolase, C-terminal domain"/>
    <property type="match status" value="1"/>
</dbReference>
<evidence type="ECO:0000256" key="5">
    <source>
        <dbReference type="ARBA" id="ARBA00022801"/>
    </source>
</evidence>